<accession>A0ABS9EMX0</accession>
<evidence type="ECO:0000259" key="7">
    <source>
        <dbReference type="PROSITE" id="PS50850"/>
    </source>
</evidence>
<feature type="transmembrane region" description="Helical" evidence="6">
    <location>
        <begin position="352"/>
        <end position="377"/>
    </location>
</feature>
<feature type="transmembrane region" description="Helical" evidence="6">
    <location>
        <begin position="263"/>
        <end position="283"/>
    </location>
</feature>
<feature type="transmembrane region" description="Helical" evidence="6">
    <location>
        <begin position="107"/>
        <end position="126"/>
    </location>
</feature>
<keyword evidence="5 6" id="KW-0472">Membrane</keyword>
<feature type="domain" description="Major facilitator superfamily (MFS) profile" evidence="7">
    <location>
        <begin position="1"/>
        <end position="407"/>
    </location>
</feature>
<gene>
    <name evidence="8" type="ORF">L2W38_00075</name>
</gene>
<evidence type="ECO:0000256" key="6">
    <source>
        <dbReference type="SAM" id="Phobius"/>
    </source>
</evidence>
<dbReference type="Gene3D" id="1.20.1250.20">
    <property type="entry name" value="MFS general substrate transporter like domains"/>
    <property type="match status" value="1"/>
</dbReference>
<feature type="transmembrane region" description="Helical" evidence="6">
    <location>
        <begin position="229"/>
        <end position="251"/>
    </location>
</feature>
<evidence type="ECO:0000256" key="3">
    <source>
        <dbReference type="ARBA" id="ARBA00022692"/>
    </source>
</evidence>
<feature type="transmembrane region" description="Helical" evidence="6">
    <location>
        <begin position="82"/>
        <end position="101"/>
    </location>
</feature>
<keyword evidence="9" id="KW-1185">Reference proteome</keyword>
<evidence type="ECO:0000256" key="1">
    <source>
        <dbReference type="ARBA" id="ARBA00004127"/>
    </source>
</evidence>
<comment type="caution">
    <text evidence="8">The sequence shown here is derived from an EMBL/GenBank/DDBJ whole genome shotgun (WGS) entry which is preliminary data.</text>
</comment>
<sequence length="419" mass="45244">MKEKKRSILAWCLYDVGNSAFATTIMAVIYPIYFQQVAASTLSPSSATAYWGYASSLGLLIGAFLAPFLGTFADIRSIRKKIVAIFTVLGALSALAMGSVGSGDWKIALFLLVLGSVGFSGSAICYDSLLPHIAPLDKMDEISTRGYAMGYLGGGTVLALNLGLMAIFPGALGARLSFVSVGLWWTAFTIPLMVAVPEPRRAFPGGSEKMGTFASLAKTFREIREYRDAFVFLLAFWLYNDGIGTVIRMSAIFGAQVGIDRKSLVMALLTTQFIGIPFSLLFGRIAKKVGSKKSLYGALSWYLLIAVGAYWMKTSLHFWILAISVGMVQGGAQAISRSIYASMLPPERSAEFFGFYDISSKFAGIAGPAAFGIITQLTGSPRLAVLAIGSTFIIGLFLLSFVDVDRGRQKGIMRRPYQY</sequence>
<comment type="subcellular location">
    <subcellularLocation>
        <location evidence="1">Endomembrane system</location>
        <topology evidence="1">Multi-pass membrane protein</topology>
    </subcellularLocation>
</comment>
<evidence type="ECO:0000256" key="4">
    <source>
        <dbReference type="ARBA" id="ARBA00022989"/>
    </source>
</evidence>
<feature type="transmembrane region" description="Helical" evidence="6">
    <location>
        <begin position="147"/>
        <end position="168"/>
    </location>
</feature>
<proteinExistence type="predicted"/>
<evidence type="ECO:0000313" key="9">
    <source>
        <dbReference type="Proteomes" id="UP001200430"/>
    </source>
</evidence>
<feature type="transmembrane region" description="Helical" evidence="6">
    <location>
        <begin position="383"/>
        <end position="404"/>
    </location>
</feature>
<evidence type="ECO:0000256" key="5">
    <source>
        <dbReference type="ARBA" id="ARBA00023136"/>
    </source>
</evidence>
<feature type="transmembrane region" description="Helical" evidence="6">
    <location>
        <begin position="318"/>
        <end position="340"/>
    </location>
</feature>
<dbReference type="InterPro" id="IPR050495">
    <property type="entry name" value="ATG22/LtaA_families"/>
</dbReference>
<keyword evidence="4 6" id="KW-1133">Transmembrane helix</keyword>
<keyword evidence="2" id="KW-0813">Transport</keyword>
<dbReference type="Pfam" id="PF11700">
    <property type="entry name" value="ATG22"/>
    <property type="match status" value="1"/>
</dbReference>
<dbReference type="RefSeq" id="WP_236097546.1">
    <property type="nucleotide sequence ID" value="NZ_JAKGUD010000001.1"/>
</dbReference>
<feature type="transmembrane region" description="Helical" evidence="6">
    <location>
        <begin position="12"/>
        <end position="30"/>
    </location>
</feature>
<dbReference type="EMBL" id="JAKGUD010000001">
    <property type="protein sequence ID" value="MCF4141215.1"/>
    <property type="molecule type" value="Genomic_DNA"/>
</dbReference>
<reference evidence="8 9" key="1">
    <citation type="submission" date="2022-01" db="EMBL/GenBank/DDBJ databases">
        <title>Dethiosulfovibrio faecalis sp. nov., a novel proteolytic, non-sulfur-reducing bacterium isolated from a marine aquaculture solid waste bioreactor.</title>
        <authorList>
            <person name="Grabowski S."/>
            <person name="Apolinario E."/>
            <person name="Schneider N."/>
            <person name="Marshall C.W."/>
            <person name="Sowers K.R."/>
        </authorList>
    </citation>
    <scope>NUCLEOTIDE SEQUENCE [LARGE SCALE GENOMIC DNA]</scope>
    <source>
        <strain evidence="8 9">DSM 12537</strain>
    </source>
</reference>
<protein>
    <submittedName>
        <fullName evidence="8">MFS transporter</fullName>
    </submittedName>
</protein>
<dbReference type="InterPro" id="IPR020846">
    <property type="entry name" value="MFS_dom"/>
</dbReference>
<dbReference type="PANTHER" id="PTHR23519">
    <property type="entry name" value="AUTOPHAGY-RELATED PROTEIN 22"/>
    <property type="match status" value="1"/>
</dbReference>
<feature type="transmembrane region" description="Helical" evidence="6">
    <location>
        <begin position="50"/>
        <end position="70"/>
    </location>
</feature>
<evidence type="ECO:0000256" key="2">
    <source>
        <dbReference type="ARBA" id="ARBA00022448"/>
    </source>
</evidence>
<dbReference type="PROSITE" id="PS50850">
    <property type="entry name" value="MFS"/>
    <property type="match status" value="1"/>
</dbReference>
<evidence type="ECO:0000313" key="8">
    <source>
        <dbReference type="EMBL" id="MCF4141215.1"/>
    </source>
</evidence>
<dbReference type="Proteomes" id="UP001200430">
    <property type="component" value="Unassembled WGS sequence"/>
</dbReference>
<name>A0ABS9EMX0_9BACT</name>
<organism evidence="8 9">
    <name type="scientific">Dethiosulfovibrio marinus</name>
    <dbReference type="NCBI Taxonomy" id="133532"/>
    <lineage>
        <taxon>Bacteria</taxon>
        <taxon>Thermotogati</taxon>
        <taxon>Synergistota</taxon>
        <taxon>Synergistia</taxon>
        <taxon>Synergistales</taxon>
        <taxon>Dethiosulfovibrionaceae</taxon>
        <taxon>Dethiosulfovibrio</taxon>
    </lineage>
</organism>
<dbReference type="SUPFAM" id="SSF103473">
    <property type="entry name" value="MFS general substrate transporter"/>
    <property type="match status" value="1"/>
</dbReference>
<dbReference type="PANTHER" id="PTHR23519:SF1">
    <property type="entry name" value="AUTOPHAGY-RELATED PROTEIN 22"/>
    <property type="match status" value="1"/>
</dbReference>
<keyword evidence="3 6" id="KW-0812">Transmembrane</keyword>
<dbReference type="InterPro" id="IPR036259">
    <property type="entry name" value="MFS_trans_sf"/>
</dbReference>
<feature type="transmembrane region" description="Helical" evidence="6">
    <location>
        <begin position="174"/>
        <end position="196"/>
    </location>
</feature>
<feature type="transmembrane region" description="Helical" evidence="6">
    <location>
        <begin position="295"/>
        <end position="312"/>
    </location>
</feature>
<dbReference type="InterPro" id="IPR024671">
    <property type="entry name" value="Atg22-like"/>
</dbReference>